<reference evidence="2 3" key="1">
    <citation type="submission" date="2020-12" db="EMBL/GenBank/DDBJ databases">
        <title>Bacterial novel species Adhaeribacter sp. BT258 isolated from soil.</title>
        <authorList>
            <person name="Jung H.-Y."/>
        </authorList>
    </citation>
    <scope>NUCLEOTIDE SEQUENCE [LARGE SCALE GENOMIC DNA]</scope>
    <source>
        <strain evidence="2 3">BT258</strain>
    </source>
</reference>
<name>A0ABS1BZD4_9BACT</name>
<proteinExistence type="predicted"/>
<dbReference type="EMBL" id="JAEHFX010000002">
    <property type="protein sequence ID" value="MBK0402277.1"/>
    <property type="molecule type" value="Genomic_DNA"/>
</dbReference>
<feature type="signal peptide" evidence="1">
    <location>
        <begin position="1"/>
        <end position="19"/>
    </location>
</feature>
<organism evidence="2 3">
    <name type="scientific">Adhaeribacter terrigena</name>
    <dbReference type="NCBI Taxonomy" id="2793070"/>
    <lineage>
        <taxon>Bacteria</taxon>
        <taxon>Pseudomonadati</taxon>
        <taxon>Bacteroidota</taxon>
        <taxon>Cytophagia</taxon>
        <taxon>Cytophagales</taxon>
        <taxon>Hymenobacteraceae</taxon>
        <taxon>Adhaeribacter</taxon>
    </lineage>
</organism>
<protein>
    <recommendedName>
        <fullName evidence="4">Outer membrane protein beta-barrel domain-containing protein</fullName>
    </recommendedName>
</protein>
<feature type="chain" id="PRO_5045283416" description="Outer membrane protein beta-barrel domain-containing protein" evidence="1">
    <location>
        <begin position="20"/>
        <end position="249"/>
    </location>
</feature>
<evidence type="ECO:0000313" key="3">
    <source>
        <dbReference type="Proteomes" id="UP000644147"/>
    </source>
</evidence>
<evidence type="ECO:0000313" key="2">
    <source>
        <dbReference type="EMBL" id="MBK0402277.1"/>
    </source>
</evidence>
<keyword evidence="1" id="KW-0732">Signal</keyword>
<gene>
    <name evidence="2" type="ORF">I5M27_04730</name>
</gene>
<dbReference type="RefSeq" id="WP_200505022.1">
    <property type="nucleotide sequence ID" value="NZ_JAEHFX010000002.1"/>
</dbReference>
<keyword evidence="3" id="KW-1185">Reference proteome</keyword>
<evidence type="ECO:0000256" key="1">
    <source>
        <dbReference type="SAM" id="SignalP"/>
    </source>
</evidence>
<dbReference type="Proteomes" id="UP000644147">
    <property type="component" value="Unassembled WGS sequence"/>
</dbReference>
<sequence>MKKLLLVVLLLGSIEKCYAFGPEKSGNADADTTFALKPKRHFVWVNIGQLTQRELQLSYEKHTETGIAVEGTVGYKHPTKHNQEFDLSMGSISLGHYYDYGFRIPYFTGILAQLGLKCNFPGIPGAYLSGNIFYRYWFFNDQFLQVSNMDYYSEENFESEMSMRMHVNGFKVLMGYPLTIFRLPNNNALVMDFYCGLGIRHKRVIAEHKTYRDLRYYGPGGYPDREPFTARHKSWNVSPQIGYKVGFRF</sequence>
<evidence type="ECO:0008006" key="4">
    <source>
        <dbReference type="Google" id="ProtNLM"/>
    </source>
</evidence>
<accession>A0ABS1BZD4</accession>
<comment type="caution">
    <text evidence="2">The sequence shown here is derived from an EMBL/GenBank/DDBJ whole genome shotgun (WGS) entry which is preliminary data.</text>
</comment>